<accession>A0ABV7DH82</accession>
<evidence type="ECO:0000313" key="2">
    <source>
        <dbReference type="Proteomes" id="UP001595377"/>
    </source>
</evidence>
<dbReference type="EMBL" id="JBHRSP010000017">
    <property type="protein sequence ID" value="MFC3073685.1"/>
    <property type="molecule type" value="Genomic_DNA"/>
</dbReference>
<comment type="caution">
    <text evidence="1">The sequence shown here is derived from an EMBL/GenBank/DDBJ whole genome shotgun (WGS) entry which is preliminary data.</text>
</comment>
<dbReference type="Pfam" id="PF13692">
    <property type="entry name" value="Glyco_trans_1_4"/>
    <property type="match status" value="1"/>
</dbReference>
<dbReference type="EC" id="2.4.-.-" evidence="1"/>
<dbReference type="PANTHER" id="PTHR12526">
    <property type="entry name" value="GLYCOSYLTRANSFERASE"/>
    <property type="match status" value="1"/>
</dbReference>
<gene>
    <name evidence="1" type="ORF">ACFOHH_11290</name>
</gene>
<proteinExistence type="predicted"/>
<dbReference type="Proteomes" id="UP001595377">
    <property type="component" value="Unassembled WGS sequence"/>
</dbReference>
<reference evidence="2" key="1">
    <citation type="journal article" date="2019" name="Int. J. Syst. Evol. Microbiol.">
        <title>The Global Catalogue of Microorganisms (GCM) 10K type strain sequencing project: providing services to taxonomists for standard genome sequencing and annotation.</title>
        <authorList>
            <consortium name="The Broad Institute Genomics Platform"/>
            <consortium name="The Broad Institute Genome Sequencing Center for Infectious Disease"/>
            <person name="Wu L."/>
            <person name="Ma J."/>
        </authorList>
    </citation>
    <scope>NUCLEOTIDE SEQUENCE [LARGE SCALE GENOMIC DNA]</scope>
    <source>
        <strain evidence="2">KCTC 52677</strain>
    </source>
</reference>
<dbReference type="GO" id="GO:0016757">
    <property type="term" value="F:glycosyltransferase activity"/>
    <property type="evidence" value="ECO:0007669"/>
    <property type="project" value="UniProtKB-KW"/>
</dbReference>
<name>A0ABV7DH82_9HYPH</name>
<dbReference type="Gene3D" id="3.40.50.2000">
    <property type="entry name" value="Glycogen Phosphorylase B"/>
    <property type="match status" value="2"/>
</dbReference>
<keyword evidence="1" id="KW-0808">Transferase</keyword>
<keyword evidence="1" id="KW-0328">Glycosyltransferase</keyword>
<keyword evidence="2" id="KW-1185">Reference proteome</keyword>
<dbReference type="SUPFAM" id="SSF53756">
    <property type="entry name" value="UDP-Glycosyltransferase/glycogen phosphorylase"/>
    <property type="match status" value="1"/>
</dbReference>
<sequence length="396" mass="42625">MYRPVILAPLDHYLPGFKAGGALRSITNLVDRLSDEFDFRIICADRDLGDAAPYPDIAGRRWVHVGPAQVYYTAPQERTLVSLSRILREVPHHLLYLNSFFSPRFTILPLLARRLGLIPRRPTILAPRGEFSPGALALKRRKKQIHLTASKTTGLLTAVAWQASTEQESADIRSALGPCAADVRVAADLSSPLGPRPPPHGPRAPGAPLRVLFLGRISPMKNLDYALRVLASVRVPVVFSVVGPPEDAAYRADCERLAARLPAHVAVDWRGPVDPSHVARVMAAHDLFFLPTRGENFGHVVAEALGAGTPVLLSDTTPWRGLAAAGVGDDLPLADPSAFAAAIERAAAATPGEAAARRTRVFAHARERQRTSADVEANRMLFTAALGGRQAAAALT</sequence>
<dbReference type="RefSeq" id="WP_257313600.1">
    <property type="nucleotide sequence ID" value="NZ_JANFDG010000004.1"/>
</dbReference>
<protein>
    <submittedName>
        <fullName evidence="1">Glycosyltransferase family 4 protein</fullName>
        <ecNumber evidence="1">2.4.-.-</ecNumber>
    </submittedName>
</protein>
<dbReference type="PANTHER" id="PTHR12526:SF636">
    <property type="entry name" value="BLL3647 PROTEIN"/>
    <property type="match status" value="1"/>
</dbReference>
<evidence type="ECO:0000313" key="1">
    <source>
        <dbReference type="EMBL" id="MFC3073685.1"/>
    </source>
</evidence>
<organism evidence="1 2">
    <name type="scientific">Shinella pollutisoli</name>
    <dbReference type="NCBI Taxonomy" id="2250594"/>
    <lineage>
        <taxon>Bacteria</taxon>
        <taxon>Pseudomonadati</taxon>
        <taxon>Pseudomonadota</taxon>
        <taxon>Alphaproteobacteria</taxon>
        <taxon>Hyphomicrobiales</taxon>
        <taxon>Rhizobiaceae</taxon>
        <taxon>Shinella</taxon>
    </lineage>
</organism>
<dbReference type="CDD" id="cd03801">
    <property type="entry name" value="GT4_PimA-like"/>
    <property type="match status" value="1"/>
</dbReference>